<evidence type="ECO:0000256" key="11">
    <source>
        <dbReference type="ARBA" id="ARBA00023235"/>
    </source>
</evidence>
<dbReference type="PROSITE" id="PS51385">
    <property type="entry name" value="YJEF_N"/>
    <property type="match status" value="1"/>
</dbReference>
<proteinExistence type="inferred from homology"/>
<dbReference type="STRING" id="1461693.ATO10_01910"/>
<dbReference type="GO" id="GO:0046872">
    <property type="term" value="F:metal ion binding"/>
    <property type="evidence" value="ECO:0007669"/>
    <property type="project" value="UniProtKB-UniRule"/>
</dbReference>
<dbReference type="EMBL" id="AQQY01000001">
    <property type="protein sequence ID" value="KCV83476.1"/>
    <property type="molecule type" value="Genomic_DNA"/>
</dbReference>
<feature type="binding site" evidence="18">
    <location>
        <position position="175"/>
    </location>
    <ligand>
        <name>(6S)-NADPHX</name>
        <dbReference type="ChEBI" id="CHEBI:64076"/>
    </ligand>
</feature>
<organism evidence="22 23">
    <name type="scientific">Actibacterium atlanticum</name>
    <dbReference type="NCBI Taxonomy" id="1461693"/>
    <lineage>
        <taxon>Bacteria</taxon>
        <taxon>Pseudomonadati</taxon>
        <taxon>Pseudomonadota</taxon>
        <taxon>Alphaproteobacteria</taxon>
        <taxon>Rhodobacterales</taxon>
        <taxon>Roseobacteraceae</taxon>
        <taxon>Actibacterium</taxon>
    </lineage>
</organism>
<dbReference type="Gene3D" id="3.40.1190.20">
    <property type="match status" value="1"/>
</dbReference>
<feature type="binding site" evidence="18">
    <location>
        <position position="131"/>
    </location>
    <ligand>
        <name>K(+)</name>
        <dbReference type="ChEBI" id="CHEBI:29103"/>
    </ligand>
</feature>
<evidence type="ECO:0000256" key="19">
    <source>
        <dbReference type="PIRNR" id="PIRNR017184"/>
    </source>
</evidence>
<evidence type="ECO:0000256" key="17">
    <source>
        <dbReference type="HAMAP-Rule" id="MF_01965"/>
    </source>
</evidence>
<evidence type="ECO:0000256" key="4">
    <source>
        <dbReference type="ARBA" id="ARBA00009524"/>
    </source>
</evidence>
<dbReference type="PIRSF" id="PIRSF017184">
    <property type="entry name" value="Nnr"/>
    <property type="match status" value="1"/>
</dbReference>
<evidence type="ECO:0000259" key="21">
    <source>
        <dbReference type="PROSITE" id="PS51385"/>
    </source>
</evidence>
<evidence type="ECO:0000256" key="10">
    <source>
        <dbReference type="ARBA" id="ARBA00023027"/>
    </source>
</evidence>
<evidence type="ECO:0000313" key="23">
    <source>
        <dbReference type="Proteomes" id="UP000024836"/>
    </source>
</evidence>
<evidence type="ECO:0000256" key="14">
    <source>
        <dbReference type="ARBA" id="ARBA00025153"/>
    </source>
</evidence>
<gene>
    <name evidence="18" type="primary">nnrE</name>
    <name evidence="17" type="synonym">nnrD</name>
    <name evidence="22" type="ORF">ATO10_01910</name>
</gene>
<dbReference type="InterPro" id="IPR036652">
    <property type="entry name" value="YjeF_N_dom_sf"/>
</dbReference>
<comment type="cofactor">
    <cofactor evidence="17">
        <name>Mg(2+)</name>
        <dbReference type="ChEBI" id="CHEBI:18420"/>
    </cofactor>
</comment>
<sequence length="550" mass="57318">MGQSLMVELLTSAQMRAIENAAIANKTVTGLELMERAGRGVVDAIFAEWPELQAAPHRAVVLCGPGNNGGDGFVIARLLKDWGWEVEVFLYGDPAKLPPDAKTNYERWCEMGGVRSELPSDLGSKPAVVVDAMFGTGVTRPLTEPSDLYWAVYERWAVSNRSVHPFSDPVWVAVDIPSGLCSDSGKELEEDVLDGGALHVPAHLTVSFHRAKIGHHIANGPLVCGKTVVADIGLEGCSGPLEDAKHPPEGADGCCPAVSPSEIVHLAGAPRDLGKEVADHKYSNGHALVLSGGEGKSGAARLAARGALRVGAGLVTVGAPPSGMAECAAQLTAIMLKQIRDSKDLQDVLEDKRLNALCMGPGMGVGRNTREMVLAALASEYPRGVVLDADALTSFADDPAELFAALHHTCVLTPHGGEFARLFPDIAEALNATPTKGPAYSKVDATRAAAKRAGCVVLFKGPDTVIASPDGRCALNSAAYGRAAPWLATAGSGDVLAGIITGLMARGVSAQSAAEAGAWLHVEAARKFGPGLIAEDLPEQIPAVFRDLGA</sequence>
<keyword evidence="9 18" id="KW-0630">Potassium</keyword>
<accession>A0A058ZRI7</accession>
<dbReference type="EC" id="5.1.99.6" evidence="19"/>
<feature type="binding site" evidence="18">
    <location>
        <position position="178"/>
    </location>
    <ligand>
        <name>K(+)</name>
        <dbReference type="ChEBI" id="CHEBI:29103"/>
    </ligand>
</feature>
<comment type="caution">
    <text evidence="22">The sequence shown here is derived from an EMBL/GenBank/DDBJ whole genome shotgun (WGS) entry which is preliminary data.</text>
</comment>
<comment type="cofactor">
    <cofactor evidence="18 19">
        <name>K(+)</name>
        <dbReference type="ChEBI" id="CHEBI:29103"/>
    </cofactor>
    <text evidence="18 19">Binds 1 potassium ion per subunit.</text>
</comment>
<keyword evidence="12 17" id="KW-0456">Lyase</keyword>
<comment type="catalytic activity">
    <reaction evidence="2 18 19">
        <text>(6R)-NADPHX = (6S)-NADPHX</text>
        <dbReference type="Rhea" id="RHEA:32227"/>
        <dbReference type="ChEBI" id="CHEBI:64076"/>
        <dbReference type="ChEBI" id="CHEBI:64077"/>
        <dbReference type="EC" id="5.1.99.6"/>
    </reaction>
</comment>
<dbReference type="InterPro" id="IPR000631">
    <property type="entry name" value="CARKD"/>
</dbReference>
<dbReference type="GO" id="GO:0046496">
    <property type="term" value="P:nicotinamide nucleotide metabolic process"/>
    <property type="evidence" value="ECO:0007669"/>
    <property type="project" value="UniProtKB-UniRule"/>
</dbReference>
<comment type="similarity">
    <text evidence="3 19">In the N-terminal section; belongs to the NnrE/AIBP family.</text>
</comment>
<evidence type="ECO:0000256" key="13">
    <source>
        <dbReference type="ARBA" id="ARBA00023268"/>
    </source>
</evidence>
<dbReference type="PROSITE" id="PS01050">
    <property type="entry name" value="YJEF_C_2"/>
    <property type="match status" value="1"/>
</dbReference>
<protein>
    <recommendedName>
        <fullName evidence="19">Bifunctional NAD(P)H-hydrate repair enzyme</fullName>
    </recommendedName>
    <alternativeName>
        <fullName evidence="19">Nicotinamide nucleotide repair protein</fullName>
    </alternativeName>
    <domain>
        <recommendedName>
            <fullName evidence="19">ADP-dependent (S)-NAD(P)H-hydrate dehydratase</fullName>
            <ecNumber evidence="19">4.2.1.136</ecNumber>
        </recommendedName>
        <alternativeName>
            <fullName evidence="19">ADP-dependent NAD(P)HX dehydratase</fullName>
        </alternativeName>
    </domain>
    <domain>
        <recommendedName>
            <fullName evidence="19">NAD(P)H-hydrate epimerase</fullName>
            <ecNumber evidence="19">5.1.99.6</ecNumber>
        </recommendedName>
    </domain>
</protein>
<dbReference type="PROSITE" id="PS51383">
    <property type="entry name" value="YJEF_C_3"/>
    <property type="match status" value="1"/>
</dbReference>
<dbReference type="GO" id="GO:0052855">
    <property type="term" value="F:ADP-dependent NAD(P)H-hydrate dehydratase activity"/>
    <property type="evidence" value="ECO:0007669"/>
    <property type="project" value="UniProtKB-UniRule"/>
</dbReference>
<comment type="function">
    <text evidence="14 19">Bifunctional enzyme that catalyzes the epimerization of the S- and R-forms of NAD(P)HX and the dehydration of the S-form of NAD(P)HX at the expense of ADP, which is converted to AMP. This allows the repair of both epimers of NAD(P)HX, a damaged form of NAD(P)H that is a result of enzymatic or heat-dependent hydration.</text>
</comment>
<keyword evidence="5 18" id="KW-0479">Metal-binding</keyword>
<feature type="binding site" evidence="17">
    <location>
        <position position="493"/>
    </location>
    <ligand>
        <name>AMP</name>
        <dbReference type="ChEBI" id="CHEBI:456215"/>
    </ligand>
</feature>
<dbReference type="Pfam" id="PF03853">
    <property type="entry name" value="YjeF_N"/>
    <property type="match status" value="1"/>
</dbReference>
<comment type="catalytic activity">
    <reaction evidence="16 17 19">
        <text>(6S)-NADPHX + ADP = AMP + phosphate + NADPH + H(+)</text>
        <dbReference type="Rhea" id="RHEA:32235"/>
        <dbReference type="ChEBI" id="CHEBI:15378"/>
        <dbReference type="ChEBI" id="CHEBI:43474"/>
        <dbReference type="ChEBI" id="CHEBI:57783"/>
        <dbReference type="ChEBI" id="CHEBI:64076"/>
        <dbReference type="ChEBI" id="CHEBI:456215"/>
        <dbReference type="ChEBI" id="CHEBI:456216"/>
        <dbReference type="EC" id="4.2.1.136"/>
    </reaction>
</comment>
<keyword evidence="7 17" id="KW-0067">ATP-binding</keyword>
<dbReference type="NCBIfam" id="TIGR00196">
    <property type="entry name" value="yjeF_cterm"/>
    <property type="match status" value="1"/>
</dbReference>
<dbReference type="HAMAP" id="MF_01966">
    <property type="entry name" value="NADHX_epimerase"/>
    <property type="match status" value="1"/>
</dbReference>
<evidence type="ECO:0000256" key="9">
    <source>
        <dbReference type="ARBA" id="ARBA00022958"/>
    </source>
</evidence>
<evidence type="ECO:0000259" key="20">
    <source>
        <dbReference type="PROSITE" id="PS51383"/>
    </source>
</evidence>
<feature type="binding site" evidence="17">
    <location>
        <position position="299"/>
    </location>
    <ligand>
        <name>(6S)-NADPHX</name>
        <dbReference type="ChEBI" id="CHEBI:64076"/>
    </ligand>
</feature>
<dbReference type="EC" id="4.2.1.136" evidence="19"/>
<keyword evidence="8 17" id="KW-0521">NADP</keyword>
<dbReference type="AlphaFoldDB" id="A0A058ZRI7"/>
<keyword evidence="11 18" id="KW-0413">Isomerase</keyword>
<evidence type="ECO:0000256" key="3">
    <source>
        <dbReference type="ARBA" id="ARBA00006001"/>
    </source>
</evidence>
<evidence type="ECO:0000256" key="1">
    <source>
        <dbReference type="ARBA" id="ARBA00000013"/>
    </source>
</evidence>
<comment type="similarity">
    <text evidence="17">Belongs to the NnrD/CARKD family.</text>
</comment>
<dbReference type="InterPro" id="IPR030677">
    <property type="entry name" value="Nnr"/>
</dbReference>
<dbReference type="SUPFAM" id="SSF64153">
    <property type="entry name" value="YjeF N-terminal domain-like"/>
    <property type="match status" value="1"/>
</dbReference>
<feature type="binding site" evidence="17">
    <location>
        <position position="415"/>
    </location>
    <ligand>
        <name>(6S)-NADPHX</name>
        <dbReference type="ChEBI" id="CHEBI:64076"/>
    </ligand>
</feature>
<dbReference type="HAMAP" id="MF_01965">
    <property type="entry name" value="NADHX_dehydratase"/>
    <property type="match status" value="1"/>
</dbReference>
<feature type="binding site" evidence="18">
    <location>
        <position position="68"/>
    </location>
    <ligand>
        <name>K(+)</name>
        <dbReference type="ChEBI" id="CHEBI:29103"/>
    </ligand>
</feature>
<dbReference type="PANTHER" id="PTHR12592">
    <property type="entry name" value="ATP-DEPENDENT (S)-NAD(P)H-HYDRATE DEHYDRATASE FAMILY MEMBER"/>
    <property type="match status" value="1"/>
</dbReference>
<comment type="catalytic activity">
    <reaction evidence="1 18 19">
        <text>(6R)-NADHX = (6S)-NADHX</text>
        <dbReference type="Rhea" id="RHEA:32215"/>
        <dbReference type="ChEBI" id="CHEBI:64074"/>
        <dbReference type="ChEBI" id="CHEBI:64075"/>
        <dbReference type="EC" id="5.1.99.6"/>
    </reaction>
</comment>
<feature type="binding site" evidence="17">
    <location>
        <position position="362"/>
    </location>
    <ligand>
        <name>(6S)-NADPHX</name>
        <dbReference type="ChEBI" id="CHEBI:64076"/>
    </ligand>
</feature>
<keyword evidence="23" id="KW-1185">Reference proteome</keyword>
<evidence type="ECO:0000256" key="2">
    <source>
        <dbReference type="ARBA" id="ARBA00000909"/>
    </source>
</evidence>
<keyword evidence="6 17" id="KW-0547">Nucleotide-binding</keyword>
<feature type="binding site" evidence="18">
    <location>
        <begin position="67"/>
        <end position="71"/>
    </location>
    <ligand>
        <name>(6S)-NADPHX</name>
        <dbReference type="ChEBI" id="CHEBI:64076"/>
    </ligand>
</feature>
<evidence type="ECO:0000256" key="8">
    <source>
        <dbReference type="ARBA" id="ARBA00022857"/>
    </source>
</evidence>
<feature type="domain" description="YjeF C-terminal" evidence="20">
    <location>
        <begin position="264"/>
        <end position="548"/>
    </location>
</feature>
<dbReference type="Pfam" id="PF01256">
    <property type="entry name" value="Carb_kinase"/>
    <property type="match status" value="1"/>
</dbReference>
<dbReference type="InterPro" id="IPR017953">
    <property type="entry name" value="Carbohydrate_kinase_pred_CS"/>
</dbReference>
<dbReference type="InterPro" id="IPR029056">
    <property type="entry name" value="Ribokinase-like"/>
</dbReference>
<dbReference type="GO" id="GO:0005524">
    <property type="term" value="F:ATP binding"/>
    <property type="evidence" value="ECO:0007669"/>
    <property type="project" value="UniProtKB-UniRule"/>
</dbReference>
<reference evidence="22 23" key="1">
    <citation type="submission" date="2013-04" db="EMBL/GenBank/DDBJ databases">
        <title>Shimia sp. 22II-S11-Z10 Genome Sequencing.</title>
        <authorList>
            <person name="Lai Q."/>
            <person name="Li G."/>
            <person name="Shao Z."/>
        </authorList>
    </citation>
    <scope>NUCLEOTIDE SEQUENCE [LARGE SCALE GENOMIC DNA]</scope>
    <source>
        <strain evidence="23">22II-S11-Z10</strain>
    </source>
</reference>
<dbReference type="GO" id="GO:0110051">
    <property type="term" value="P:metabolite repair"/>
    <property type="evidence" value="ECO:0007669"/>
    <property type="project" value="TreeGrafter"/>
</dbReference>
<evidence type="ECO:0000256" key="7">
    <source>
        <dbReference type="ARBA" id="ARBA00022840"/>
    </source>
</evidence>
<evidence type="ECO:0000256" key="6">
    <source>
        <dbReference type="ARBA" id="ARBA00022741"/>
    </source>
</evidence>
<evidence type="ECO:0000313" key="22">
    <source>
        <dbReference type="EMBL" id="KCV83476.1"/>
    </source>
</evidence>
<dbReference type="PANTHER" id="PTHR12592:SF0">
    <property type="entry name" value="ATP-DEPENDENT (S)-NAD(P)H-HYDRATE DEHYDRATASE"/>
    <property type="match status" value="1"/>
</dbReference>
<dbReference type="eggNOG" id="COG0062">
    <property type="taxonomic scope" value="Bacteria"/>
</dbReference>
<feature type="domain" description="YjeF N-terminal" evidence="21">
    <location>
        <begin position="15"/>
        <end position="240"/>
    </location>
</feature>
<comment type="similarity">
    <text evidence="18">Belongs to the NnrE/AIBP family.</text>
</comment>
<evidence type="ECO:0000256" key="15">
    <source>
        <dbReference type="ARBA" id="ARBA00048238"/>
    </source>
</evidence>
<name>A0A058ZRI7_9RHOB</name>
<comment type="similarity">
    <text evidence="4 19">In the C-terminal section; belongs to the NnrD/CARKD family.</text>
</comment>
<comment type="subunit">
    <text evidence="17">Homotetramer.</text>
</comment>
<dbReference type="eggNOG" id="COG0063">
    <property type="taxonomic scope" value="Bacteria"/>
</dbReference>
<comment type="function">
    <text evidence="18">Catalyzes the epimerization of the S- and R-forms of NAD(P)HX, a damaged form of NAD(P)H that is a result of enzymatic or heat-dependent hydration. This is a prerequisite for the S-specific NAD(P)H-hydrate dehydratase to allow the repair of both epimers of NAD(P)HX.</text>
</comment>
<comment type="function">
    <text evidence="17">Catalyzes the dehydration of the S-form of NAD(P)HX at the expense of ADP, which is converted to AMP. Together with NAD(P)HX epimerase, which catalyzes the epimerization of the S- and R-forms, the enzyme allows the repair of both epimers of NAD(P)HX, a damaged form of NAD(P)H that is a result of enzymatic or heat-dependent hydration.</text>
</comment>
<dbReference type="GO" id="GO:0052856">
    <property type="term" value="F:NAD(P)HX epimerase activity"/>
    <property type="evidence" value="ECO:0007669"/>
    <property type="project" value="UniProtKB-UniRule"/>
</dbReference>
<dbReference type="Proteomes" id="UP000024836">
    <property type="component" value="Unassembled WGS sequence"/>
</dbReference>
<evidence type="ECO:0000256" key="12">
    <source>
        <dbReference type="ARBA" id="ARBA00023239"/>
    </source>
</evidence>
<feature type="binding site" evidence="18">
    <location>
        <position position="149"/>
    </location>
    <ligand>
        <name>(6S)-NADPHX</name>
        <dbReference type="ChEBI" id="CHEBI:64076"/>
    </ligand>
</feature>
<feature type="binding site" evidence="18">
    <location>
        <begin position="135"/>
        <end position="141"/>
    </location>
    <ligand>
        <name>(6S)-NADPHX</name>
        <dbReference type="ChEBI" id="CHEBI:64076"/>
    </ligand>
</feature>
<feature type="binding site" evidence="17">
    <location>
        <position position="494"/>
    </location>
    <ligand>
        <name>(6S)-NADPHX</name>
        <dbReference type="ChEBI" id="CHEBI:64076"/>
    </ligand>
</feature>
<dbReference type="PATRIC" id="fig|1461693.3.peg.396"/>
<keyword evidence="10 17" id="KW-0520">NAD</keyword>
<dbReference type="NCBIfam" id="TIGR00197">
    <property type="entry name" value="yjeF_nterm"/>
    <property type="match status" value="1"/>
</dbReference>
<evidence type="ECO:0000256" key="16">
    <source>
        <dbReference type="ARBA" id="ARBA00049209"/>
    </source>
</evidence>
<keyword evidence="13" id="KW-0511">Multifunctional enzyme</keyword>
<feature type="binding site" evidence="17">
    <location>
        <begin position="460"/>
        <end position="464"/>
    </location>
    <ligand>
        <name>AMP</name>
        <dbReference type="ChEBI" id="CHEBI:456215"/>
    </ligand>
</feature>
<dbReference type="CDD" id="cd01171">
    <property type="entry name" value="YXKO-related"/>
    <property type="match status" value="1"/>
</dbReference>
<dbReference type="SUPFAM" id="SSF53613">
    <property type="entry name" value="Ribokinase-like"/>
    <property type="match status" value="1"/>
</dbReference>
<dbReference type="Gene3D" id="3.40.50.10260">
    <property type="entry name" value="YjeF N-terminal domain"/>
    <property type="match status" value="1"/>
</dbReference>
<comment type="catalytic activity">
    <reaction evidence="15 17 19">
        <text>(6S)-NADHX + ADP = AMP + phosphate + NADH + H(+)</text>
        <dbReference type="Rhea" id="RHEA:32223"/>
        <dbReference type="ChEBI" id="CHEBI:15378"/>
        <dbReference type="ChEBI" id="CHEBI:43474"/>
        <dbReference type="ChEBI" id="CHEBI:57945"/>
        <dbReference type="ChEBI" id="CHEBI:64074"/>
        <dbReference type="ChEBI" id="CHEBI:456215"/>
        <dbReference type="ChEBI" id="CHEBI:456216"/>
        <dbReference type="EC" id="4.2.1.136"/>
    </reaction>
</comment>
<evidence type="ECO:0000256" key="18">
    <source>
        <dbReference type="HAMAP-Rule" id="MF_01966"/>
    </source>
</evidence>
<evidence type="ECO:0000256" key="5">
    <source>
        <dbReference type="ARBA" id="ARBA00022723"/>
    </source>
</evidence>
<dbReference type="InterPro" id="IPR004443">
    <property type="entry name" value="YjeF_N_dom"/>
</dbReference>